<proteinExistence type="inferred from homology"/>
<dbReference type="NCBIfam" id="TIGR00446">
    <property type="entry name" value="nop2p"/>
    <property type="match status" value="1"/>
</dbReference>
<evidence type="ECO:0000256" key="9">
    <source>
        <dbReference type="ARBA" id="ARBA00022691"/>
    </source>
</evidence>
<dbReference type="PROSITE" id="PS51686">
    <property type="entry name" value="SAM_MT_RSMB_NOP"/>
    <property type="match status" value="1"/>
</dbReference>
<keyword evidence="17" id="KW-1185">Reference proteome</keyword>
<dbReference type="InterPro" id="IPR018314">
    <property type="entry name" value="RsmB/NOL1/NOP2-like_CS"/>
</dbReference>
<evidence type="ECO:0000256" key="7">
    <source>
        <dbReference type="ARBA" id="ARBA00022603"/>
    </source>
</evidence>
<comment type="catalytic activity">
    <reaction evidence="13">
        <text>cytidine(967) in 16S rRNA + S-adenosyl-L-methionine = 5-methylcytidine(967) in 16S rRNA + S-adenosyl-L-homocysteine + H(+)</text>
        <dbReference type="Rhea" id="RHEA:42748"/>
        <dbReference type="Rhea" id="RHEA-COMP:10219"/>
        <dbReference type="Rhea" id="RHEA-COMP:10220"/>
        <dbReference type="ChEBI" id="CHEBI:15378"/>
        <dbReference type="ChEBI" id="CHEBI:57856"/>
        <dbReference type="ChEBI" id="CHEBI:59789"/>
        <dbReference type="ChEBI" id="CHEBI:74483"/>
        <dbReference type="ChEBI" id="CHEBI:82748"/>
        <dbReference type="EC" id="2.1.1.176"/>
    </reaction>
</comment>
<gene>
    <name evidence="16" type="ORF">SAMN06265340_10724</name>
</gene>
<feature type="domain" description="SAM-dependent MTase RsmB/NOP-type" evidence="15">
    <location>
        <begin position="163"/>
        <end position="432"/>
    </location>
</feature>
<feature type="binding site" evidence="14">
    <location>
        <begin position="253"/>
        <end position="259"/>
    </location>
    <ligand>
        <name>S-adenosyl-L-methionine</name>
        <dbReference type="ChEBI" id="CHEBI:59789"/>
    </ligand>
</feature>
<comment type="subcellular location">
    <subcellularLocation>
        <location evidence="2">Cytoplasm</location>
    </subcellularLocation>
</comment>
<comment type="function">
    <text evidence="1">Specifically methylates the cytosine at position 967 (m5C967) of 16S rRNA.</text>
</comment>
<dbReference type="GO" id="GO:0008649">
    <property type="term" value="F:rRNA methyltransferase activity"/>
    <property type="evidence" value="ECO:0007669"/>
    <property type="project" value="InterPro"/>
</dbReference>
<dbReference type="Pfam" id="PF22458">
    <property type="entry name" value="RsmF-B_ferredox"/>
    <property type="match status" value="1"/>
</dbReference>
<sequence length="432" mass="49502">MNTREIAVKILCEFEKDLKIKPHFERLTKNLSFKDRSFVREIVSGSVRFLKLLDFSIEKVSGKNQKKQHPAVRNSLRILAYQIFFMSVPLYAAINETVEAVKHFRKKAAGFVNAVGKKLINFDYKAEIEKIPDFYERISTLYSFENWMVKRWHRFYEDELVSILSFLNRTAPLYIRINTLKVKVSDYLKFLEESGIEFEVHPFIKEMVRIKGKVDIQSLPGYADGFFYIQDVASYLSALLLSPQKGKKILDIAAAPGGKTTAIAALVENEADIIAVDVDSERLKLLDRNLEKLGVNCVKTLKTDITKENPFTENSFDRVLLDAPCSGTGIIRRHPEGKWNKSLSLIKHNQKLEKALLKEAFKLLKPGGTLLYSVCSLEREEGEEIVNFALNIGFKKRDFDIKFEEIGVKGSMARVFPHKQGTDGFFYAIFTK</sequence>
<dbReference type="NCBIfam" id="NF011494">
    <property type="entry name" value="PRK14902.1"/>
    <property type="match status" value="1"/>
</dbReference>
<dbReference type="InterPro" id="IPR054728">
    <property type="entry name" value="RsmB-like_ferredoxin"/>
</dbReference>
<evidence type="ECO:0000256" key="11">
    <source>
        <dbReference type="ARBA" id="ARBA00030399"/>
    </source>
</evidence>
<dbReference type="Pfam" id="PF01189">
    <property type="entry name" value="Methyltr_RsmB-F"/>
    <property type="match status" value="1"/>
</dbReference>
<protein>
    <recommendedName>
        <fullName evidence="4">16S rRNA (cytosine(967)-C(5))-methyltransferase</fullName>
        <ecNumber evidence="4">2.1.1.176</ecNumber>
    </recommendedName>
    <alternativeName>
        <fullName evidence="11">16S rRNA m5C967 methyltransferase</fullName>
    </alternativeName>
    <alternativeName>
        <fullName evidence="12">rRNA (cytosine-C(5)-)-methyltransferase RsmB</fullName>
    </alternativeName>
</protein>
<dbReference type="Gene3D" id="3.40.50.150">
    <property type="entry name" value="Vaccinia Virus protein VP39"/>
    <property type="match status" value="1"/>
</dbReference>
<keyword evidence="5" id="KW-0963">Cytoplasm</keyword>
<dbReference type="GO" id="GO:0006355">
    <property type="term" value="P:regulation of DNA-templated transcription"/>
    <property type="evidence" value="ECO:0007669"/>
    <property type="project" value="InterPro"/>
</dbReference>
<name>A0A238Z843_9BACT</name>
<evidence type="ECO:0000256" key="6">
    <source>
        <dbReference type="ARBA" id="ARBA00022552"/>
    </source>
</evidence>
<dbReference type="InterPro" id="IPR004573">
    <property type="entry name" value="rRNA_ssu_MeTfrase_B"/>
</dbReference>
<evidence type="ECO:0000313" key="17">
    <source>
        <dbReference type="Proteomes" id="UP000198405"/>
    </source>
</evidence>
<evidence type="ECO:0000256" key="8">
    <source>
        <dbReference type="ARBA" id="ARBA00022679"/>
    </source>
</evidence>
<dbReference type="InterPro" id="IPR023267">
    <property type="entry name" value="RCMT"/>
</dbReference>
<dbReference type="GO" id="GO:0005737">
    <property type="term" value="C:cytoplasm"/>
    <property type="evidence" value="ECO:0007669"/>
    <property type="project" value="UniProtKB-SubCell"/>
</dbReference>
<evidence type="ECO:0000256" key="5">
    <source>
        <dbReference type="ARBA" id="ARBA00022490"/>
    </source>
</evidence>
<keyword evidence="7 14" id="KW-0489">Methyltransferase</keyword>
<evidence type="ECO:0000313" key="16">
    <source>
        <dbReference type="EMBL" id="SNR79517.1"/>
    </source>
</evidence>
<dbReference type="AlphaFoldDB" id="A0A238Z843"/>
<dbReference type="PANTHER" id="PTHR22807">
    <property type="entry name" value="NOP2 YEAST -RELATED NOL1/NOP2/FMU SUN DOMAIN-CONTAINING"/>
    <property type="match status" value="1"/>
</dbReference>
<accession>A0A238Z843</accession>
<evidence type="ECO:0000256" key="4">
    <source>
        <dbReference type="ARBA" id="ARBA00012140"/>
    </source>
</evidence>
<keyword evidence="10 14" id="KW-0694">RNA-binding</keyword>
<dbReference type="SUPFAM" id="SSF53335">
    <property type="entry name" value="S-adenosyl-L-methionine-dependent methyltransferases"/>
    <property type="match status" value="1"/>
</dbReference>
<dbReference type="InterPro" id="IPR049560">
    <property type="entry name" value="MeTrfase_RsmB-F_NOP2_cat"/>
</dbReference>
<comment type="similarity">
    <text evidence="3 14">Belongs to the class I-like SAM-binding methyltransferase superfamily. RsmB/NOP family.</text>
</comment>
<dbReference type="Pfam" id="PF01029">
    <property type="entry name" value="NusB"/>
    <property type="match status" value="1"/>
</dbReference>
<dbReference type="NCBIfam" id="TIGR00563">
    <property type="entry name" value="rsmB"/>
    <property type="match status" value="1"/>
</dbReference>
<evidence type="ECO:0000256" key="3">
    <source>
        <dbReference type="ARBA" id="ARBA00007494"/>
    </source>
</evidence>
<organism evidence="16 17">
    <name type="scientific">Desulfurobacterium atlanticum</name>
    <dbReference type="NCBI Taxonomy" id="240169"/>
    <lineage>
        <taxon>Bacteria</taxon>
        <taxon>Pseudomonadati</taxon>
        <taxon>Aquificota</taxon>
        <taxon>Aquificia</taxon>
        <taxon>Desulfurobacteriales</taxon>
        <taxon>Desulfurobacteriaceae</taxon>
        <taxon>Desulfurobacterium</taxon>
    </lineage>
</organism>
<dbReference type="InterPro" id="IPR001678">
    <property type="entry name" value="MeTrfase_RsmB-F_NOP2_dom"/>
</dbReference>
<dbReference type="OrthoDB" id="9810297at2"/>
<dbReference type="Gene3D" id="3.30.70.1170">
    <property type="entry name" value="Sun protein, domain 3"/>
    <property type="match status" value="1"/>
</dbReference>
<evidence type="ECO:0000259" key="15">
    <source>
        <dbReference type="PROSITE" id="PS51686"/>
    </source>
</evidence>
<evidence type="ECO:0000256" key="1">
    <source>
        <dbReference type="ARBA" id="ARBA00002724"/>
    </source>
</evidence>
<dbReference type="InterPro" id="IPR006027">
    <property type="entry name" value="NusB_RsmB_TIM44"/>
</dbReference>
<feature type="binding site" evidence="14">
    <location>
        <position position="277"/>
    </location>
    <ligand>
        <name>S-adenosyl-L-methionine</name>
        <dbReference type="ChEBI" id="CHEBI:59789"/>
    </ligand>
</feature>
<dbReference type="PROSITE" id="PS01153">
    <property type="entry name" value="NOL1_NOP2_SUN"/>
    <property type="match status" value="1"/>
</dbReference>
<dbReference type="InterPro" id="IPR011023">
    <property type="entry name" value="Nop2p"/>
</dbReference>
<dbReference type="GO" id="GO:0003723">
    <property type="term" value="F:RNA binding"/>
    <property type="evidence" value="ECO:0007669"/>
    <property type="project" value="UniProtKB-UniRule"/>
</dbReference>
<dbReference type="InterPro" id="IPR029063">
    <property type="entry name" value="SAM-dependent_MTases_sf"/>
</dbReference>
<keyword evidence="9 14" id="KW-0949">S-adenosyl-L-methionine</keyword>
<keyword evidence="8 14" id="KW-0808">Transferase</keyword>
<dbReference type="PRINTS" id="PR02008">
    <property type="entry name" value="RCMTFAMILY"/>
</dbReference>
<dbReference type="EC" id="2.1.1.176" evidence="4"/>
<evidence type="ECO:0000256" key="13">
    <source>
        <dbReference type="ARBA" id="ARBA00047283"/>
    </source>
</evidence>
<evidence type="ECO:0000256" key="12">
    <source>
        <dbReference type="ARBA" id="ARBA00031088"/>
    </source>
</evidence>
<dbReference type="SUPFAM" id="SSF48013">
    <property type="entry name" value="NusB-like"/>
    <property type="match status" value="1"/>
</dbReference>
<keyword evidence="6" id="KW-0698">rRNA processing</keyword>
<feature type="active site" description="Nucleophile" evidence="14">
    <location>
        <position position="375"/>
    </location>
</feature>
<evidence type="ECO:0000256" key="14">
    <source>
        <dbReference type="PROSITE-ProRule" id="PRU01023"/>
    </source>
</evidence>
<dbReference type="InterPro" id="IPR035926">
    <property type="entry name" value="NusB-like_sf"/>
</dbReference>
<dbReference type="RefSeq" id="WP_089323150.1">
    <property type="nucleotide sequence ID" value="NZ_FZOB01000007.1"/>
</dbReference>
<dbReference type="CDD" id="cd02440">
    <property type="entry name" value="AdoMet_MTases"/>
    <property type="match status" value="1"/>
</dbReference>
<dbReference type="Gene3D" id="1.10.940.10">
    <property type="entry name" value="NusB-like"/>
    <property type="match status" value="1"/>
</dbReference>
<evidence type="ECO:0000256" key="10">
    <source>
        <dbReference type="ARBA" id="ARBA00022884"/>
    </source>
</evidence>
<dbReference type="Proteomes" id="UP000198405">
    <property type="component" value="Unassembled WGS sequence"/>
</dbReference>
<evidence type="ECO:0000256" key="2">
    <source>
        <dbReference type="ARBA" id="ARBA00004496"/>
    </source>
</evidence>
<feature type="binding site" evidence="14">
    <location>
        <position position="304"/>
    </location>
    <ligand>
        <name>S-adenosyl-L-methionine</name>
        <dbReference type="ChEBI" id="CHEBI:59789"/>
    </ligand>
</feature>
<reference evidence="17" key="1">
    <citation type="submission" date="2017-06" db="EMBL/GenBank/DDBJ databases">
        <authorList>
            <person name="Varghese N."/>
            <person name="Submissions S."/>
        </authorList>
    </citation>
    <scope>NUCLEOTIDE SEQUENCE [LARGE SCALE GENOMIC DNA]</scope>
    <source>
        <strain evidence="17">DSM 15668</strain>
    </source>
</reference>
<dbReference type="PANTHER" id="PTHR22807:SF70">
    <property type="entry name" value="TRNA_RRNA CYTOSINE-C5-METHYLASE, NOL1_NOP2_SUN FAMILY, FUSED TO N-TERMINAL NUSB REGULATOR DOMAIN"/>
    <property type="match status" value="1"/>
</dbReference>
<feature type="binding site" evidence="14">
    <location>
        <position position="322"/>
    </location>
    <ligand>
        <name>S-adenosyl-L-methionine</name>
        <dbReference type="ChEBI" id="CHEBI:59789"/>
    </ligand>
</feature>
<dbReference type="EMBL" id="FZOB01000007">
    <property type="protein sequence ID" value="SNR79517.1"/>
    <property type="molecule type" value="Genomic_DNA"/>
</dbReference>